<dbReference type="PANTHER" id="PTHR43194:SF2">
    <property type="entry name" value="PEROXISOMAL MEMBRANE PROTEIN LPX1"/>
    <property type="match status" value="1"/>
</dbReference>
<proteinExistence type="predicted"/>
<accession>A0A516PY95</accession>
<dbReference type="InterPro" id="IPR050228">
    <property type="entry name" value="Carboxylesterase_BioH"/>
</dbReference>
<dbReference type="InterPro" id="IPR029058">
    <property type="entry name" value="AB_hydrolase_fold"/>
</dbReference>
<gene>
    <name evidence="2" type="ORF">FOE78_09735</name>
</gene>
<feature type="domain" description="AB hydrolase-1" evidence="1">
    <location>
        <begin position="26"/>
        <end position="137"/>
    </location>
</feature>
<sequence length="269" mass="28121">MITSKDHGTVSVRGAELAYTNIGSGPAVIVAHGLTSSRASNQKSGLLDMSAVAEAGYTVISYDARGHGESTGTPDPDDYLWTALADDLLGFADAVVGDDHFSLIGSSMGTATGIFAALKQPDRIAALVLTAPPTAWQTRAAQAELYRTMADAVERNDQEAVAELLESSAQPEIFAALGAEPLTPDITPELMPAILRGAAATDLPPLSQIATIGQQTLLLPWATDPGHPVSTATALAEAMINSRLRIAHTAEQVQQYGDWSAAFLREVVG</sequence>
<dbReference type="InterPro" id="IPR000073">
    <property type="entry name" value="AB_hydrolase_1"/>
</dbReference>
<dbReference type="RefSeq" id="WP_143986110.1">
    <property type="nucleotide sequence ID" value="NZ_CP041692.1"/>
</dbReference>
<protein>
    <submittedName>
        <fullName evidence="2">Alpha/beta hydrolase</fullName>
    </submittedName>
</protein>
<keyword evidence="2" id="KW-0378">Hydrolase</keyword>
<dbReference type="KEGG" id="mik:FOE78_09735"/>
<dbReference type="Proteomes" id="UP000319263">
    <property type="component" value="Chromosome"/>
</dbReference>
<dbReference type="EMBL" id="CP041692">
    <property type="protein sequence ID" value="QDP96144.1"/>
    <property type="molecule type" value="Genomic_DNA"/>
</dbReference>
<keyword evidence="3" id="KW-1185">Reference proteome</keyword>
<name>A0A516PY95_9ACTN</name>
<dbReference type="AlphaFoldDB" id="A0A516PY95"/>
<evidence type="ECO:0000313" key="2">
    <source>
        <dbReference type="EMBL" id="QDP96144.1"/>
    </source>
</evidence>
<dbReference type="OrthoDB" id="63519at2"/>
<organism evidence="2 3">
    <name type="scientific">Microlunatus elymi</name>
    <dbReference type="NCBI Taxonomy" id="2596828"/>
    <lineage>
        <taxon>Bacteria</taxon>
        <taxon>Bacillati</taxon>
        <taxon>Actinomycetota</taxon>
        <taxon>Actinomycetes</taxon>
        <taxon>Propionibacteriales</taxon>
        <taxon>Propionibacteriaceae</taxon>
        <taxon>Microlunatus</taxon>
    </lineage>
</organism>
<reference evidence="2 3" key="1">
    <citation type="submission" date="2019-07" db="EMBL/GenBank/DDBJ databases">
        <title>Microlunatus dokdonensis sp. nov. isolated from the rhizospheric soil of the wild plant Elymus tsukushiensis.</title>
        <authorList>
            <person name="Ghim S.-Y."/>
            <person name="Hwang Y.-J."/>
            <person name="Son J.-S."/>
            <person name="Shin J.-H."/>
        </authorList>
    </citation>
    <scope>NUCLEOTIDE SEQUENCE [LARGE SCALE GENOMIC DNA]</scope>
    <source>
        <strain evidence="2 3">KUDC0627</strain>
    </source>
</reference>
<evidence type="ECO:0000313" key="3">
    <source>
        <dbReference type="Proteomes" id="UP000319263"/>
    </source>
</evidence>
<dbReference type="PANTHER" id="PTHR43194">
    <property type="entry name" value="HYDROLASE ALPHA/BETA FOLD FAMILY"/>
    <property type="match status" value="1"/>
</dbReference>
<evidence type="ECO:0000259" key="1">
    <source>
        <dbReference type="Pfam" id="PF00561"/>
    </source>
</evidence>
<dbReference type="GO" id="GO:0016787">
    <property type="term" value="F:hydrolase activity"/>
    <property type="evidence" value="ECO:0007669"/>
    <property type="project" value="UniProtKB-KW"/>
</dbReference>
<dbReference type="SUPFAM" id="SSF53474">
    <property type="entry name" value="alpha/beta-Hydrolases"/>
    <property type="match status" value="1"/>
</dbReference>
<dbReference type="PRINTS" id="PR00111">
    <property type="entry name" value="ABHYDROLASE"/>
</dbReference>
<dbReference type="Gene3D" id="3.40.50.1820">
    <property type="entry name" value="alpha/beta hydrolase"/>
    <property type="match status" value="1"/>
</dbReference>
<dbReference type="Pfam" id="PF00561">
    <property type="entry name" value="Abhydrolase_1"/>
    <property type="match status" value="1"/>
</dbReference>